<dbReference type="PANTHER" id="PTHR23423">
    <property type="entry name" value="ORGANIC SOLUTE TRANSPORTER-RELATED"/>
    <property type="match status" value="1"/>
</dbReference>
<feature type="transmembrane region" description="Helical" evidence="5">
    <location>
        <begin position="64"/>
        <end position="89"/>
    </location>
</feature>
<proteinExistence type="predicted"/>
<evidence type="ECO:0000256" key="4">
    <source>
        <dbReference type="ARBA" id="ARBA00023136"/>
    </source>
</evidence>
<keyword evidence="3 5" id="KW-1133">Transmembrane helix</keyword>
<feature type="transmembrane region" description="Helical" evidence="5">
    <location>
        <begin position="180"/>
        <end position="202"/>
    </location>
</feature>
<feature type="transmembrane region" description="Helical" evidence="5">
    <location>
        <begin position="261"/>
        <end position="281"/>
    </location>
</feature>
<organism evidence="6 7">
    <name type="scientific">Elsinoe australis</name>
    <dbReference type="NCBI Taxonomy" id="40998"/>
    <lineage>
        <taxon>Eukaryota</taxon>
        <taxon>Fungi</taxon>
        <taxon>Dikarya</taxon>
        <taxon>Ascomycota</taxon>
        <taxon>Pezizomycotina</taxon>
        <taxon>Dothideomycetes</taxon>
        <taxon>Dothideomycetidae</taxon>
        <taxon>Myriangiales</taxon>
        <taxon>Elsinoaceae</taxon>
        <taxon>Elsinoe</taxon>
    </lineage>
</organism>
<dbReference type="Proteomes" id="UP000308133">
    <property type="component" value="Unassembled WGS sequence"/>
</dbReference>
<comment type="caution">
    <text evidence="6">The sequence shown here is derived from an EMBL/GenBank/DDBJ whole genome shotgun (WGS) entry which is preliminary data.</text>
</comment>
<dbReference type="GO" id="GO:0016020">
    <property type="term" value="C:membrane"/>
    <property type="evidence" value="ECO:0007669"/>
    <property type="project" value="UniProtKB-SubCell"/>
</dbReference>
<dbReference type="InterPro" id="IPR005178">
    <property type="entry name" value="Ostalpha/TMEM184C"/>
</dbReference>
<reference evidence="6 7" key="1">
    <citation type="submission" date="2018-02" db="EMBL/GenBank/DDBJ databases">
        <title>Draft genome sequences of Elsinoe sp., causing black scab on jojoba.</title>
        <authorList>
            <person name="Stodart B."/>
            <person name="Jeffress S."/>
            <person name="Ash G."/>
            <person name="Arun Chinnappa K."/>
        </authorList>
    </citation>
    <scope>NUCLEOTIDE SEQUENCE [LARGE SCALE GENOMIC DNA]</scope>
    <source>
        <strain evidence="6 7">Hillstone_2</strain>
    </source>
</reference>
<dbReference type="AlphaFoldDB" id="A0A4U7B404"/>
<evidence type="ECO:0000256" key="1">
    <source>
        <dbReference type="ARBA" id="ARBA00004141"/>
    </source>
</evidence>
<keyword evidence="4 5" id="KW-0472">Membrane</keyword>
<accession>A0A4U7B404</accession>
<feature type="transmembrane region" description="Helical" evidence="5">
    <location>
        <begin position="301"/>
        <end position="323"/>
    </location>
</feature>
<protein>
    <submittedName>
        <fullName evidence="6">Uncharacterized protein</fullName>
    </submittedName>
</protein>
<evidence type="ECO:0000256" key="3">
    <source>
        <dbReference type="ARBA" id="ARBA00022989"/>
    </source>
</evidence>
<feature type="transmembrane region" description="Helical" evidence="5">
    <location>
        <begin position="126"/>
        <end position="148"/>
    </location>
</feature>
<evidence type="ECO:0000313" key="7">
    <source>
        <dbReference type="Proteomes" id="UP000308133"/>
    </source>
</evidence>
<evidence type="ECO:0000256" key="2">
    <source>
        <dbReference type="ARBA" id="ARBA00022692"/>
    </source>
</evidence>
<evidence type="ECO:0000313" key="6">
    <source>
        <dbReference type="EMBL" id="TKX23880.1"/>
    </source>
</evidence>
<gene>
    <name evidence="6" type="ORF">C1H76_3818</name>
</gene>
<sequence length="400" mass="45116">MSLSQLLSQLPPAIVENAGNNRTLEILIGKAFAEAEETCTAPYVLSFANKIPNIGISFHDLIKILSGVACVFNCACCIYLITGHILCWVKPAEQRQIIRIILFNVVFSIASFFGIFFYAASDYIHPLAVCYEGLAMTALFLLYVNLVCPDELDRAQYFTSLERKWINGKVKKGSSGSLRWFRMIWILVFQVTFTRILCTIAQEVLFSNTCPLSELRAHVSIAIQVIQGISTGIAVYAIIIFERRMHSRLESHGHRPALKLVSFKLVVGLEAAQDILFAALGQSGAYFPTAPYRVSWVDFSTGIPLLILVFEMTIVSVAFMWAYSFEEYRRMVLRGDKVLVPSWRAFFGAFVSADLWRGVGYMFTCFTNSTYHEGHVDGRVVEIMPSVDRKIVDCDEERRL</sequence>
<name>A0A4U7B404_9PEZI</name>
<feature type="transmembrane region" description="Helical" evidence="5">
    <location>
        <begin position="101"/>
        <end position="120"/>
    </location>
</feature>
<evidence type="ECO:0000256" key="5">
    <source>
        <dbReference type="SAM" id="Phobius"/>
    </source>
</evidence>
<feature type="transmembrane region" description="Helical" evidence="5">
    <location>
        <begin position="222"/>
        <end position="241"/>
    </location>
</feature>
<dbReference type="Pfam" id="PF03619">
    <property type="entry name" value="Solute_trans_a"/>
    <property type="match status" value="1"/>
</dbReference>
<dbReference type="EMBL" id="PTQR01000050">
    <property type="protein sequence ID" value="TKX23880.1"/>
    <property type="molecule type" value="Genomic_DNA"/>
</dbReference>
<dbReference type="SMART" id="SM01417">
    <property type="entry name" value="Solute_trans_a"/>
    <property type="match status" value="1"/>
</dbReference>
<keyword evidence="2 5" id="KW-0812">Transmembrane</keyword>
<comment type="subcellular location">
    <subcellularLocation>
        <location evidence="1">Membrane</location>
        <topology evidence="1">Multi-pass membrane protein</topology>
    </subcellularLocation>
</comment>